<evidence type="ECO:0000313" key="9">
    <source>
        <dbReference type="Proteomes" id="UP000244162"/>
    </source>
</evidence>
<dbReference type="AlphaFoldDB" id="A0A2T5FWX1"/>
<dbReference type="Gene3D" id="1.20.5.1930">
    <property type="match status" value="1"/>
</dbReference>
<evidence type="ECO:0000256" key="5">
    <source>
        <dbReference type="SAM" id="Phobius"/>
    </source>
</evidence>
<reference evidence="8 9" key="1">
    <citation type="submission" date="2017-09" db="EMBL/GenBank/DDBJ databases">
        <title>Sphingomonas panjinensis sp.nov., isolated from oil-contaminated soil.</title>
        <authorList>
            <person name="Wang L."/>
            <person name="Chen L."/>
        </authorList>
    </citation>
    <scope>NUCLEOTIDE SEQUENCE [LARGE SCALE GENOMIC DNA]</scope>
    <source>
        <strain evidence="8 9">FW-11</strain>
    </source>
</reference>
<dbReference type="InterPro" id="IPR013783">
    <property type="entry name" value="Ig-like_fold"/>
</dbReference>
<name>A0A2T5FWX1_9SPHN</name>
<accession>A0A2T5FWX1</accession>
<dbReference type="Gene3D" id="3.30.565.10">
    <property type="entry name" value="Histidine kinase-like ATPase, C-terminal domain"/>
    <property type="match status" value="1"/>
</dbReference>
<dbReference type="InterPro" id="IPR050482">
    <property type="entry name" value="Sensor_HK_TwoCompSys"/>
</dbReference>
<dbReference type="InterPro" id="IPR011110">
    <property type="entry name" value="Reg_prop"/>
</dbReference>
<organism evidence="8 9">
    <name type="scientific">Sphingomonas oleivorans</name>
    <dbReference type="NCBI Taxonomy" id="1735121"/>
    <lineage>
        <taxon>Bacteria</taxon>
        <taxon>Pseudomonadati</taxon>
        <taxon>Pseudomonadota</taxon>
        <taxon>Alphaproteobacteria</taxon>
        <taxon>Sphingomonadales</taxon>
        <taxon>Sphingomonadaceae</taxon>
        <taxon>Sphingomonas</taxon>
    </lineage>
</organism>
<dbReference type="SMART" id="SM00387">
    <property type="entry name" value="HATPase_c"/>
    <property type="match status" value="1"/>
</dbReference>
<feature type="signal peptide" evidence="6">
    <location>
        <begin position="1"/>
        <end position="34"/>
    </location>
</feature>
<dbReference type="GO" id="GO:0046983">
    <property type="term" value="F:protein dimerization activity"/>
    <property type="evidence" value="ECO:0007669"/>
    <property type="project" value="InterPro"/>
</dbReference>
<dbReference type="Gene3D" id="2.130.10.10">
    <property type="entry name" value="YVTN repeat-like/Quinoprotein amine dehydrogenase"/>
    <property type="match status" value="1"/>
</dbReference>
<evidence type="ECO:0000256" key="1">
    <source>
        <dbReference type="ARBA" id="ARBA00022679"/>
    </source>
</evidence>
<dbReference type="Proteomes" id="UP000244162">
    <property type="component" value="Unassembled WGS sequence"/>
</dbReference>
<feature type="chain" id="PRO_5015779892" description="Histidine kinase/HSP90-like ATPase domain-containing protein" evidence="6">
    <location>
        <begin position="35"/>
        <end position="996"/>
    </location>
</feature>
<dbReference type="SUPFAM" id="SSF55874">
    <property type="entry name" value="ATPase domain of HSP90 chaperone/DNA topoisomerase II/histidine kinase"/>
    <property type="match status" value="1"/>
</dbReference>
<evidence type="ECO:0000259" key="7">
    <source>
        <dbReference type="SMART" id="SM00387"/>
    </source>
</evidence>
<keyword evidence="5" id="KW-0472">Membrane</keyword>
<keyword evidence="5" id="KW-0812">Transmembrane</keyword>
<gene>
    <name evidence="8" type="ORF">CLG96_14290</name>
</gene>
<dbReference type="GO" id="GO:0016020">
    <property type="term" value="C:membrane"/>
    <property type="evidence" value="ECO:0007669"/>
    <property type="project" value="InterPro"/>
</dbReference>
<dbReference type="InterPro" id="IPR011712">
    <property type="entry name" value="Sig_transdc_His_kin_sub3_dim/P"/>
</dbReference>
<evidence type="ECO:0000256" key="6">
    <source>
        <dbReference type="SAM" id="SignalP"/>
    </source>
</evidence>
<dbReference type="CDD" id="cd16917">
    <property type="entry name" value="HATPase_UhpB-NarQ-NarX-like"/>
    <property type="match status" value="1"/>
</dbReference>
<comment type="caution">
    <text evidence="8">The sequence shown here is derived from an EMBL/GenBank/DDBJ whole genome shotgun (WGS) entry which is preliminary data.</text>
</comment>
<evidence type="ECO:0000256" key="3">
    <source>
        <dbReference type="ARBA" id="ARBA00023012"/>
    </source>
</evidence>
<dbReference type="PANTHER" id="PTHR24421:SF62">
    <property type="entry name" value="SENSORY TRANSDUCTION HISTIDINE KINASE"/>
    <property type="match status" value="1"/>
</dbReference>
<feature type="domain" description="Histidine kinase/HSP90-like ATPase" evidence="7">
    <location>
        <begin position="896"/>
        <end position="993"/>
    </location>
</feature>
<dbReference type="Pfam" id="PF07494">
    <property type="entry name" value="Reg_prop"/>
    <property type="match status" value="1"/>
</dbReference>
<dbReference type="Pfam" id="PF07730">
    <property type="entry name" value="HisKA_3"/>
    <property type="match status" value="1"/>
</dbReference>
<dbReference type="GO" id="GO:0000155">
    <property type="term" value="F:phosphorelay sensor kinase activity"/>
    <property type="evidence" value="ECO:0007669"/>
    <property type="project" value="InterPro"/>
</dbReference>
<proteinExistence type="predicted"/>
<dbReference type="Pfam" id="PF02518">
    <property type="entry name" value="HATPase_c"/>
    <property type="match status" value="1"/>
</dbReference>
<protein>
    <recommendedName>
        <fullName evidence="7">Histidine kinase/HSP90-like ATPase domain-containing protein</fullName>
    </recommendedName>
</protein>
<keyword evidence="3" id="KW-0902">Two-component regulatory system</keyword>
<keyword evidence="2" id="KW-0418">Kinase</keyword>
<sequence>MARSWLLPVFRARHQLFARAAAILVALLPWSATIASPAGNSAGPALAHRSWTTRTGAPFFIQSLTQDRAGFLWVGSADGLFRFDGLSFDQIAAPPGHRRTAIAASALAAAPNGDVWVGYAGWGGVAVFRNGQLRDARVPDPPAEVTDIAIDADGDPWIAGGDGRFAIMRMHKGKWSPVFGPNGRSFIYANELQTASNGTIWLIADHRVYFARRGTAELKAAPVEVAGIGSLAIDGADMVWLTDERGMWRLPAYDQDETGPPKRLGGPPPPNRYLKTKFDRTGRLWGATIVSGIFHVAAGEKSIHRITERDGLTSDRAYDLFVDRQNNVWVGTERGLDRYSRPVLREEPEIPRNASQGYMLAIDRDGVPYFAAERGIWRALPGQPPELWALLPQPAQALCAGDRAVVWVSMRDSIVRIVDGRPDRRLFYPGRTADQISCAVDQGGTLWVAAEGVGLIQHVGGAWRRYAIPEQLGFPAAVAIDGRNRPVVILARRNLLRLDGSRMMIWHGDRIGFERPLAFSAGTRDLLVGGLTGLLRLRGDRVEKLDFSDHPWLRSIVGATMSADGYVWLTGYRGIIRIRQENLEHAFAHPRQPIPHEIFDDDDATVGIRQRNVGFQAATGGDGRLWFLTRQGVVHVSPTIDRAPPIGVAVRAVVMGNRRLTQWDGLVLPSGTKAVTFEYGAVDLSTPMHRRFRIRLDGIDHDWTAVGTRRQVSFANLGPGRYRFLVQTNDERGAWITPGAGVAFSIAPAFWQTWWFATLVLLATGAVFWTLARWRLRVATTAVRRRIEERLAERERIARELHDTLLQGFQGLMLRFQAVVEQLVPGSRARVALEGALERADDILIEGRERVRALREETEPVDLRARLSALAAEVVGPSPICWTVEEQGVSRKICAPVADEIIRIAGEALTNVILHAGAQNAMIEVNHGRDVLTVIIADDGIGLPADVRAAKRRDGHYGLVGMRERAERLSASITFVNRSDGGTEVRLLVPARIAYQ</sequence>
<evidence type="ECO:0000256" key="4">
    <source>
        <dbReference type="SAM" id="MobiDB-lite"/>
    </source>
</evidence>
<evidence type="ECO:0000256" key="2">
    <source>
        <dbReference type="ARBA" id="ARBA00022777"/>
    </source>
</evidence>
<keyword evidence="1" id="KW-0808">Transferase</keyword>
<dbReference type="EMBL" id="NWBU01000010">
    <property type="protein sequence ID" value="PTQ10268.1"/>
    <property type="molecule type" value="Genomic_DNA"/>
</dbReference>
<keyword evidence="5" id="KW-1133">Transmembrane helix</keyword>
<feature type="transmembrane region" description="Helical" evidence="5">
    <location>
        <begin position="754"/>
        <end position="776"/>
    </location>
</feature>
<keyword evidence="9" id="KW-1185">Reference proteome</keyword>
<dbReference type="SUPFAM" id="SSF63829">
    <property type="entry name" value="Calcium-dependent phosphotriesterase"/>
    <property type="match status" value="2"/>
</dbReference>
<keyword evidence="6" id="KW-0732">Signal</keyword>
<dbReference type="Gene3D" id="2.60.40.10">
    <property type="entry name" value="Immunoglobulins"/>
    <property type="match status" value="1"/>
</dbReference>
<dbReference type="InterPro" id="IPR011123">
    <property type="entry name" value="Y_Y_Y"/>
</dbReference>
<feature type="region of interest" description="Disordered" evidence="4">
    <location>
        <begin position="252"/>
        <end position="271"/>
    </location>
</feature>
<dbReference type="InterPro" id="IPR036890">
    <property type="entry name" value="HATPase_C_sf"/>
</dbReference>
<dbReference type="PANTHER" id="PTHR24421">
    <property type="entry name" value="NITRATE/NITRITE SENSOR PROTEIN NARX-RELATED"/>
    <property type="match status" value="1"/>
</dbReference>
<dbReference type="Pfam" id="PF07495">
    <property type="entry name" value="Y_Y_Y"/>
    <property type="match status" value="1"/>
</dbReference>
<evidence type="ECO:0000313" key="8">
    <source>
        <dbReference type="EMBL" id="PTQ10268.1"/>
    </source>
</evidence>
<dbReference type="InterPro" id="IPR015943">
    <property type="entry name" value="WD40/YVTN_repeat-like_dom_sf"/>
</dbReference>
<dbReference type="InterPro" id="IPR003594">
    <property type="entry name" value="HATPase_dom"/>
</dbReference>